<evidence type="ECO:0000256" key="3">
    <source>
        <dbReference type="ARBA" id="ARBA00022692"/>
    </source>
</evidence>
<dbReference type="AlphaFoldDB" id="A0AAY4AWD5"/>
<evidence type="ECO:0000313" key="10">
    <source>
        <dbReference type="Ensembl" id="ENSDCDP00010013117.1"/>
    </source>
</evidence>
<dbReference type="Pfam" id="PF03185">
    <property type="entry name" value="CaKB"/>
    <property type="match status" value="1"/>
</dbReference>
<dbReference type="GO" id="GO:0008076">
    <property type="term" value="C:voltage-gated potassium channel complex"/>
    <property type="evidence" value="ECO:0007669"/>
    <property type="project" value="TreeGrafter"/>
</dbReference>
<accession>A0AAY4AWD5</accession>
<feature type="transmembrane region" description="Helical" evidence="9">
    <location>
        <begin position="44"/>
        <end position="67"/>
    </location>
</feature>
<evidence type="ECO:0000256" key="6">
    <source>
        <dbReference type="ARBA" id="ARBA00023136"/>
    </source>
</evidence>
<keyword evidence="6 9" id="KW-0472">Membrane</keyword>
<sequence length="245" mass="27189">MYLNSPPPRGSFSVPIHTNLQGIRRRQTRAKTQVLVSSAGEDRAILLGITMIAFSILMFFVVGITLVKPHLQRCVCVCVCVSTGCSCRAFLNGSVDCRGRSSFRCLQVHVSVASIGRSVRLHDNEEALKLSPECFYIPKCQQDKLQLLQEGENIRQALEKSLGVSLLCRFDDERYPDDALLYRQLSRWTAAWYLLWPGLMLGGGALLLLLVKLSQHLAHLCSELESGSKAPPAVLVPGNFYQLPS</sequence>
<keyword evidence="4 9" id="KW-1133">Transmembrane helix</keyword>
<dbReference type="Ensembl" id="ENSDCDT00010013824.1">
    <property type="protein sequence ID" value="ENSDCDP00010013117.1"/>
    <property type="gene ID" value="ENSDCDG00010005982.1"/>
</dbReference>
<evidence type="ECO:0000256" key="1">
    <source>
        <dbReference type="ARBA" id="ARBA00004141"/>
    </source>
</evidence>
<name>A0AAY4AWD5_9TELE</name>
<feature type="transmembrane region" description="Helical" evidence="9">
    <location>
        <begin position="190"/>
        <end position="211"/>
    </location>
</feature>
<evidence type="ECO:0000256" key="5">
    <source>
        <dbReference type="ARBA" id="ARBA00023065"/>
    </source>
</evidence>
<evidence type="ECO:0000256" key="8">
    <source>
        <dbReference type="ARBA" id="ARBA00023303"/>
    </source>
</evidence>
<comment type="subcellular location">
    <subcellularLocation>
        <location evidence="1">Membrane</location>
        <topology evidence="1">Multi-pass membrane protein</topology>
    </subcellularLocation>
</comment>
<dbReference type="GeneTree" id="ENSGT00950000183039"/>
<reference evidence="10 11" key="1">
    <citation type="submission" date="2020-06" db="EMBL/GenBank/DDBJ databases">
        <authorList>
            <consortium name="Wellcome Sanger Institute Data Sharing"/>
        </authorList>
    </citation>
    <scope>NUCLEOTIDE SEQUENCE [LARGE SCALE GENOMIC DNA]</scope>
</reference>
<reference evidence="10" key="2">
    <citation type="submission" date="2025-08" db="UniProtKB">
        <authorList>
            <consortium name="Ensembl"/>
        </authorList>
    </citation>
    <scope>IDENTIFICATION</scope>
</reference>
<evidence type="ECO:0000256" key="2">
    <source>
        <dbReference type="ARBA" id="ARBA00022448"/>
    </source>
</evidence>
<evidence type="ECO:0000256" key="4">
    <source>
        <dbReference type="ARBA" id="ARBA00022989"/>
    </source>
</evidence>
<keyword evidence="3 9" id="KW-0812">Transmembrane</keyword>
<evidence type="ECO:0000256" key="9">
    <source>
        <dbReference type="SAM" id="Phobius"/>
    </source>
</evidence>
<keyword evidence="7" id="KW-0325">Glycoprotein</keyword>
<evidence type="ECO:0000313" key="11">
    <source>
        <dbReference type="Proteomes" id="UP000694580"/>
    </source>
</evidence>
<dbReference type="Proteomes" id="UP000694580">
    <property type="component" value="Chromosome 4"/>
</dbReference>
<evidence type="ECO:0000256" key="7">
    <source>
        <dbReference type="ARBA" id="ARBA00023180"/>
    </source>
</evidence>
<reference evidence="10" key="3">
    <citation type="submission" date="2025-09" db="UniProtKB">
        <authorList>
            <consortium name="Ensembl"/>
        </authorList>
    </citation>
    <scope>IDENTIFICATION</scope>
</reference>
<dbReference type="GO" id="GO:0005513">
    <property type="term" value="P:detection of calcium ion"/>
    <property type="evidence" value="ECO:0007669"/>
    <property type="project" value="TreeGrafter"/>
</dbReference>
<dbReference type="GO" id="GO:0015459">
    <property type="term" value="F:potassium channel regulator activity"/>
    <property type="evidence" value="ECO:0007669"/>
    <property type="project" value="TreeGrafter"/>
</dbReference>
<protein>
    <submittedName>
        <fullName evidence="10">Uncharacterized protein</fullName>
    </submittedName>
</protein>
<keyword evidence="11" id="KW-1185">Reference proteome</keyword>
<keyword evidence="2" id="KW-0813">Transport</keyword>
<dbReference type="InterPro" id="IPR003930">
    <property type="entry name" value="K_chnl_Ca-activ_BK_bsu"/>
</dbReference>
<organism evidence="10 11">
    <name type="scientific">Denticeps clupeoides</name>
    <name type="common">denticle herring</name>
    <dbReference type="NCBI Taxonomy" id="299321"/>
    <lineage>
        <taxon>Eukaryota</taxon>
        <taxon>Metazoa</taxon>
        <taxon>Chordata</taxon>
        <taxon>Craniata</taxon>
        <taxon>Vertebrata</taxon>
        <taxon>Euteleostomi</taxon>
        <taxon>Actinopterygii</taxon>
        <taxon>Neopterygii</taxon>
        <taxon>Teleostei</taxon>
        <taxon>Clupei</taxon>
        <taxon>Clupeiformes</taxon>
        <taxon>Denticipitoidei</taxon>
        <taxon>Denticipitidae</taxon>
        <taxon>Denticeps</taxon>
    </lineage>
</organism>
<proteinExistence type="predicted"/>
<dbReference type="GO" id="GO:0015269">
    <property type="term" value="F:calcium-activated potassium channel activity"/>
    <property type="evidence" value="ECO:0007669"/>
    <property type="project" value="InterPro"/>
</dbReference>
<dbReference type="PANTHER" id="PTHR10258">
    <property type="entry name" value="CALCIUM-ACTIVATED POTASSIUM CHANNEL SUBUNIT BETA"/>
    <property type="match status" value="1"/>
</dbReference>
<keyword evidence="5" id="KW-0406">Ion transport</keyword>
<dbReference type="PANTHER" id="PTHR10258:SF4">
    <property type="entry name" value="CALCIUM-ACTIVATED POTASSIUM CHANNEL SUBUNIT BETA-3"/>
    <property type="match status" value="1"/>
</dbReference>
<keyword evidence="8" id="KW-0407">Ion channel</keyword>